<organism evidence="1 2">
    <name type="scientific">Staphylothermus hellenicus (strain DSM 12710 / JCM 10830 / BK20S6-10-b1 / P8)</name>
    <dbReference type="NCBI Taxonomy" id="591019"/>
    <lineage>
        <taxon>Archaea</taxon>
        <taxon>Thermoproteota</taxon>
        <taxon>Thermoprotei</taxon>
        <taxon>Desulfurococcales</taxon>
        <taxon>Desulfurococcaceae</taxon>
        <taxon>Staphylothermus</taxon>
    </lineage>
</organism>
<dbReference type="KEGG" id="shc:Shell_0109"/>
<name>D7DAQ9_STAHD</name>
<evidence type="ECO:0000313" key="1">
    <source>
        <dbReference type="EMBL" id="ADI31256.1"/>
    </source>
</evidence>
<dbReference type="Proteomes" id="UP000002573">
    <property type="component" value="Chromosome"/>
</dbReference>
<keyword evidence="2" id="KW-1185">Reference proteome</keyword>
<accession>D7DAQ9</accession>
<dbReference type="RefSeq" id="WP_013142454.1">
    <property type="nucleotide sequence ID" value="NC_014205.1"/>
</dbReference>
<reference evidence="2" key="1">
    <citation type="submission" date="2010-05" db="EMBL/GenBank/DDBJ databases">
        <title>Complete sequence of Staphylothermus hellenicus DSM 12710.</title>
        <authorList>
            <consortium name="US DOE Joint Genome Institute"/>
            <person name="Lucas S."/>
            <person name="Copeland A."/>
            <person name="Lapidus A."/>
            <person name="Cheng J.-F."/>
            <person name="Bruce D."/>
            <person name="Goodwin L."/>
            <person name="Pitluck S."/>
            <person name="Davenport K."/>
            <person name="Detter J.C."/>
            <person name="Han C."/>
            <person name="Tapia R."/>
            <person name="Larimer F."/>
            <person name="Land M."/>
            <person name="Hauser L."/>
            <person name="Kyrpides N."/>
            <person name="Mikhailova N."/>
            <person name="Anderson I.J."/>
            <person name="Woyke T."/>
        </authorList>
    </citation>
    <scope>NUCLEOTIDE SEQUENCE [LARGE SCALE GENOMIC DNA]</scope>
    <source>
        <strain evidence="2">DSM 12710 / JCM 10830 / BK20S6-10-b1 / P8</strain>
    </source>
</reference>
<sequence>MHLSLDNLRSFLVDVGRLYNITSAIKDYYDEVVRPLNGKNIDELPRDLKVAVLGGLKPDGEYVDNAYAMFIKDFIGLYIEDPKLYVFMLKRGRIPSVKIITSATKFVEFVYLLNGVSGFIISKARNLGLIHNSVKSSKTEINQLNIEDAITELINTILNLSVGTNSFTTGIWGLRKTTLRYAKKAYGKLPENLLEVLGFSKLVDLKNYQLWGFPDYVTKCRLYQYEYNEYGLIINGLPIVSEYLRKIPGLSSIALNTLGGAICILNEVIWRYIDLLYKDLNKWYKNSINLEKEYVRKAWRSLDEIGWSMPEYLKSLYVDFREALDGRVGSSYGSPFKFLHYDENGVIKEYTQWFYRGSYERSGFYTYKLSQYIYLPELLDDLMPAIYLGVVDTTLYLNSGRALLILIRSPSREKL</sequence>
<dbReference type="eggNOG" id="arCOG04039">
    <property type="taxonomic scope" value="Archaea"/>
</dbReference>
<gene>
    <name evidence="1" type="ordered locus">Shell_0109</name>
</gene>
<evidence type="ECO:0000313" key="2">
    <source>
        <dbReference type="Proteomes" id="UP000002573"/>
    </source>
</evidence>
<reference evidence="1 2" key="2">
    <citation type="journal article" date="2011" name="Stand. Genomic Sci.">
        <title>Complete genome sequence of Staphylothermus hellenicus P8.</title>
        <authorList>
            <person name="Anderson I."/>
            <person name="Wirth R."/>
            <person name="Lucas S."/>
            <person name="Copeland A."/>
            <person name="Lapidus A."/>
            <person name="Cheng J.F."/>
            <person name="Goodwin L."/>
            <person name="Pitluck S."/>
            <person name="Davenport K."/>
            <person name="Detter J.C."/>
            <person name="Han C."/>
            <person name="Tapia R."/>
            <person name="Land M."/>
            <person name="Hauser L."/>
            <person name="Pati A."/>
            <person name="Mikhailova N."/>
            <person name="Woyke T."/>
            <person name="Klenk H.P."/>
            <person name="Kyrpides N."/>
            <person name="Ivanova N."/>
        </authorList>
    </citation>
    <scope>NUCLEOTIDE SEQUENCE [LARGE SCALE GENOMIC DNA]</scope>
    <source>
        <strain evidence="2">DSM 12710 / JCM 10830 / BK20S6-10-b1 / P8</strain>
    </source>
</reference>
<dbReference type="STRING" id="591019.Shell_0109"/>
<proteinExistence type="predicted"/>
<dbReference type="OrthoDB" id="387195at2157"/>
<protein>
    <submittedName>
        <fullName evidence="1">Uncharacterized protein</fullName>
    </submittedName>
</protein>
<dbReference type="AlphaFoldDB" id="D7DAQ9"/>
<dbReference type="EMBL" id="CP002051">
    <property type="protein sequence ID" value="ADI31256.1"/>
    <property type="molecule type" value="Genomic_DNA"/>
</dbReference>
<dbReference type="HOGENOM" id="CLU_661604_0_0_2"/>
<dbReference type="GeneID" id="9233398"/>